<dbReference type="EMBL" id="JABMIG020000194">
    <property type="protein sequence ID" value="KAL3786442.1"/>
    <property type="molecule type" value="Genomic_DNA"/>
</dbReference>
<gene>
    <name evidence="1" type="ORF">HJC23_011023</name>
</gene>
<evidence type="ECO:0000313" key="1">
    <source>
        <dbReference type="EMBL" id="KAL3786442.1"/>
    </source>
</evidence>
<comment type="caution">
    <text evidence="1">The sequence shown here is derived from an EMBL/GenBank/DDBJ whole genome shotgun (WGS) entry which is preliminary data.</text>
</comment>
<keyword evidence="2" id="KW-1185">Reference proteome</keyword>
<dbReference type="Proteomes" id="UP001516023">
    <property type="component" value="Unassembled WGS sequence"/>
</dbReference>
<dbReference type="AlphaFoldDB" id="A0ABD3PEX8"/>
<organism evidence="1 2">
    <name type="scientific">Cyclotella cryptica</name>
    <dbReference type="NCBI Taxonomy" id="29204"/>
    <lineage>
        <taxon>Eukaryota</taxon>
        <taxon>Sar</taxon>
        <taxon>Stramenopiles</taxon>
        <taxon>Ochrophyta</taxon>
        <taxon>Bacillariophyta</taxon>
        <taxon>Coscinodiscophyceae</taxon>
        <taxon>Thalassiosirophycidae</taxon>
        <taxon>Stephanodiscales</taxon>
        <taxon>Stephanodiscaceae</taxon>
        <taxon>Cyclotella</taxon>
    </lineage>
</organism>
<reference evidence="1 2" key="1">
    <citation type="journal article" date="2020" name="G3 (Bethesda)">
        <title>Improved Reference Genome for Cyclotella cryptica CCMP332, a Model for Cell Wall Morphogenesis, Salinity Adaptation, and Lipid Production in Diatoms (Bacillariophyta).</title>
        <authorList>
            <person name="Roberts W.R."/>
            <person name="Downey K.M."/>
            <person name="Ruck E.C."/>
            <person name="Traller J.C."/>
            <person name="Alverson A.J."/>
        </authorList>
    </citation>
    <scope>NUCLEOTIDE SEQUENCE [LARGE SCALE GENOMIC DNA]</scope>
    <source>
        <strain evidence="1 2">CCMP332</strain>
    </source>
</reference>
<name>A0ABD3PEX8_9STRA</name>
<sequence>MTCQAEERSTLLWGKRNSFDRDIPPQRGQIYAIKSIKLKTDQPSFGEKASHLTEIFLLKEAKSTQ</sequence>
<accession>A0ABD3PEX8</accession>
<protein>
    <submittedName>
        <fullName evidence="1">Uncharacterized protein</fullName>
    </submittedName>
</protein>
<evidence type="ECO:0000313" key="2">
    <source>
        <dbReference type="Proteomes" id="UP001516023"/>
    </source>
</evidence>
<proteinExistence type="predicted"/>